<proteinExistence type="predicted"/>
<keyword evidence="2" id="KW-1185">Reference proteome</keyword>
<dbReference type="EMBL" id="QBKT01000011">
    <property type="protein sequence ID" value="PTX58956.1"/>
    <property type="molecule type" value="Genomic_DNA"/>
</dbReference>
<reference evidence="1 2" key="1">
    <citation type="submission" date="2018-04" db="EMBL/GenBank/DDBJ databases">
        <title>Genomic Encyclopedia of Archaeal and Bacterial Type Strains, Phase II (KMG-II): from individual species to whole genera.</title>
        <authorList>
            <person name="Goeker M."/>
        </authorList>
    </citation>
    <scope>NUCLEOTIDE SEQUENCE [LARGE SCALE GENOMIC DNA]</scope>
    <source>
        <strain evidence="1 2">DSM 25731</strain>
    </source>
</reference>
<protein>
    <submittedName>
        <fullName evidence="1">Uncharacterized protein</fullName>
    </submittedName>
</protein>
<organism evidence="1 2">
    <name type="scientific">Kordia periserrulae</name>
    <dbReference type="NCBI Taxonomy" id="701523"/>
    <lineage>
        <taxon>Bacteria</taxon>
        <taxon>Pseudomonadati</taxon>
        <taxon>Bacteroidota</taxon>
        <taxon>Flavobacteriia</taxon>
        <taxon>Flavobacteriales</taxon>
        <taxon>Flavobacteriaceae</taxon>
        <taxon>Kordia</taxon>
    </lineage>
</organism>
<dbReference type="AlphaFoldDB" id="A0A2T6BSG2"/>
<comment type="caution">
    <text evidence="1">The sequence shown here is derived from an EMBL/GenBank/DDBJ whole genome shotgun (WGS) entry which is preliminary data.</text>
</comment>
<name>A0A2T6BSG2_9FLAO</name>
<accession>A0A2T6BSG2</accession>
<evidence type="ECO:0000313" key="1">
    <source>
        <dbReference type="EMBL" id="PTX58956.1"/>
    </source>
</evidence>
<dbReference type="Proteomes" id="UP000244090">
    <property type="component" value="Unassembled WGS sequence"/>
</dbReference>
<gene>
    <name evidence="1" type="ORF">C8N46_11125</name>
</gene>
<evidence type="ECO:0000313" key="2">
    <source>
        <dbReference type="Proteomes" id="UP000244090"/>
    </source>
</evidence>
<sequence>MSCQDKQKAEKEKPVSEFDLIADLSNFRQKMTELDTLTISFDHSVCTYQGYEQIEITKQSDSIHIVSNFIELTFEENPKWERIYDVKISKNDTIWKFEQFLKRNEKRKNADQNKRGILMLTDKKDTIRYSTDGLVDLNRFLADYYETMKKIYPENKNGIYGVEIVEE</sequence>